<feature type="domain" description="SnoaL-like" evidence="1">
    <location>
        <begin position="3"/>
        <end position="102"/>
    </location>
</feature>
<organism evidence="2 3">
    <name type="scientific">Phenylobacterium ferrooxidans</name>
    <dbReference type="NCBI Taxonomy" id="2982689"/>
    <lineage>
        <taxon>Bacteria</taxon>
        <taxon>Pseudomonadati</taxon>
        <taxon>Pseudomonadota</taxon>
        <taxon>Alphaproteobacteria</taxon>
        <taxon>Caulobacterales</taxon>
        <taxon>Caulobacteraceae</taxon>
        <taxon>Phenylobacterium</taxon>
    </lineage>
</organism>
<gene>
    <name evidence="2" type="ORF">OCL97_09435</name>
</gene>
<dbReference type="Gene3D" id="3.10.450.50">
    <property type="match status" value="1"/>
</dbReference>
<accession>A0ABW6CM68</accession>
<keyword evidence="3" id="KW-1185">Reference proteome</keyword>
<evidence type="ECO:0000313" key="2">
    <source>
        <dbReference type="EMBL" id="MFD3264180.1"/>
    </source>
</evidence>
<dbReference type="Pfam" id="PF12680">
    <property type="entry name" value="SnoaL_2"/>
    <property type="match status" value="1"/>
</dbReference>
<protein>
    <submittedName>
        <fullName evidence="2">Nuclear transport factor 2 family protein</fullName>
    </submittedName>
</protein>
<reference evidence="2 3" key="1">
    <citation type="submission" date="2022-09" db="EMBL/GenBank/DDBJ databases">
        <title>New species of Phenylobacterium.</title>
        <authorList>
            <person name="Mieszkin S."/>
        </authorList>
    </citation>
    <scope>NUCLEOTIDE SEQUENCE [LARGE SCALE GENOMIC DNA]</scope>
    <source>
        <strain evidence="2 3">HK31-G</strain>
    </source>
</reference>
<dbReference type="InterPro" id="IPR037401">
    <property type="entry name" value="SnoaL-like"/>
</dbReference>
<evidence type="ECO:0000313" key="3">
    <source>
        <dbReference type="Proteomes" id="UP001598130"/>
    </source>
</evidence>
<sequence length="135" mass="15031">MKALIADWTRGDIDAVLARMTDDVVWHYAAAVAPPLIGKVKARRFLERFKGEIAQVRWRMFDHAESGDRLFAEGVDEYVAKDGAVVAAPYAAVIEFRGDLICGWRDYVDIGVIEAQKAGEPRSAWLTALIDRPAL</sequence>
<dbReference type="InterPro" id="IPR032710">
    <property type="entry name" value="NTF2-like_dom_sf"/>
</dbReference>
<comment type="caution">
    <text evidence="2">The sequence shown here is derived from an EMBL/GenBank/DDBJ whole genome shotgun (WGS) entry which is preliminary data.</text>
</comment>
<dbReference type="EMBL" id="JAOTJD010000015">
    <property type="protein sequence ID" value="MFD3264180.1"/>
    <property type="molecule type" value="Genomic_DNA"/>
</dbReference>
<dbReference type="Proteomes" id="UP001598130">
    <property type="component" value="Unassembled WGS sequence"/>
</dbReference>
<dbReference type="SUPFAM" id="SSF54427">
    <property type="entry name" value="NTF2-like"/>
    <property type="match status" value="1"/>
</dbReference>
<name>A0ABW6CM68_9CAUL</name>
<evidence type="ECO:0000259" key="1">
    <source>
        <dbReference type="Pfam" id="PF12680"/>
    </source>
</evidence>
<proteinExistence type="predicted"/>
<dbReference type="RefSeq" id="WP_304783251.1">
    <property type="nucleotide sequence ID" value="NZ_JAOTJD010000015.1"/>
</dbReference>